<reference evidence="1 2" key="1">
    <citation type="journal article" date="2022" name="Allergy">
        <title>Genome assembly and annotation of Periplaneta americana reveal a comprehensive cockroach allergen profile.</title>
        <authorList>
            <person name="Wang L."/>
            <person name="Xiong Q."/>
            <person name="Saelim N."/>
            <person name="Wang L."/>
            <person name="Nong W."/>
            <person name="Wan A.T."/>
            <person name="Shi M."/>
            <person name="Liu X."/>
            <person name="Cao Q."/>
            <person name="Hui J.H.L."/>
            <person name="Sookrung N."/>
            <person name="Leung T.F."/>
            <person name="Tungtrongchitr A."/>
            <person name="Tsui S.K.W."/>
        </authorList>
    </citation>
    <scope>NUCLEOTIDE SEQUENCE [LARGE SCALE GENOMIC DNA]</scope>
    <source>
        <strain evidence="1">PWHHKU_190912</strain>
    </source>
</reference>
<name>A0ABQ8SJR5_PERAM</name>
<dbReference type="EMBL" id="JAJSOF020000025">
    <property type="protein sequence ID" value="KAJ4434268.1"/>
    <property type="molecule type" value="Genomic_DNA"/>
</dbReference>
<proteinExistence type="predicted"/>
<gene>
    <name evidence="1" type="ORF">ANN_22820</name>
</gene>
<dbReference type="Proteomes" id="UP001148838">
    <property type="component" value="Unassembled WGS sequence"/>
</dbReference>
<sequence length="85" mass="9562">MAVICEGGNEPPGSLKVIRRMPSFASIGTTPGNKRGPLQSRLHYTQRCQGGPDKRGGEWRNLQPDSNPRKRMCSFMSLTLYWIKL</sequence>
<comment type="caution">
    <text evidence="1">The sequence shown here is derived from an EMBL/GenBank/DDBJ whole genome shotgun (WGS) entry which is preliminary data.</text>
</comment>
<accession>A0ABQ8SJR5</accession>
<protein>
    <submittedName>
        <fullName evidence="1">Uncharacterized protein</fullName>
    </submittedName>
</protein>
<organism evidence="1 2">
    <name type="scientific">Periplaneta americana</name>
    <name type="common">American cockroach</name>
    <name type="synonym">Blatta americana</name>
    <dbReference type="NCBI Taxonomy" id="6978"/>
    <lineage>
        <taxon>Eukaryota</taxon>
        <taxon>Metazoa</taxon>
        <taxon>Ecdysozoa</taxon>
        <taxon>Arthropoda</taxon>
        <taxon>Hexapoda</taxon>
        <taxon>Insecta</taxon>
        <taxon>Pterygota</taxon>
        <taxon>Neoptera</taxon>
        <taxon>Polyneoptera</taxon>
        <taxon>Dictyoptera</taxon>
        <taxon>Blattodea</taxon>
        <taxon>Blattoidea</taxon>
        <taxon>Blattidae</taxon>
        <taxon>Blattinae</taxon>
        <taxon>Periplaneta</taxon>
    </lineage>
</organism>
<evidence type="ECO:0000313" key="1">
    <source>
        <dbReference type="EMBL" id="KAJ4434268.1"/>
    </source>
</evidence>
<evidence type="ECO:0000313" key="2">
    <source>
        <dbReference type="Proteomes" id="UP001148838"/>
    </source>
</evidence>
<keyword evidence="2" id="KW-1185">Reference proteome</keyword>